<feature type="chain" id="PRO_5027055544" evidence="2">
    <location>
        <begin position="31"/>
        <end position="138"/>
    </location>
</feature>
<dbReference type="AlphaFoldDB" id="A0A6J4PJZ7"/>
<keyword evidence="1" id="KW-0472">Membrane</keyword>
<evidence type="ECO:0000256" key="2">
    <source>
        <dbReference type="SAM" id="SignalP"/>
    </source>
</evidence>
<feature type="transmembrane region" description="Helical" evidence="1">
    <location>
        <begin position="70"/>
        <end position="89"/>
    </location>
</feature>
<dbReference type="EMBL" id="CADCTY010002282">
    <property type="protein sequence ID" value="CAA9414972.1"/>
    <property type="molecule type" value="Genomic_DNA"/>
</dbReference>
<sequence length="138" mass="14796">MTRLRPPLSVILPAAMVTITLLFGSSVATQACPLADGKAGLSQTLRQPDVSDRSAVASLPDSSNRQPLDYIGVVGLGGIIGLFAIALSFKVRRSHAIKPAEAEFLNRFPQFEHPELALTSVPQEALPSHIDRELVSVR</sequence>
<dbReference type="PROSITE" id="PS51257">
    <property type="entry name" value="PROKAR_LIPOPROTEIN"/>
    <property type="match status" value="1"/>
</dbReference>
<reference evidence="3" key="1">
    <citation type="submission" date="2020-02" db="EMBL/GenBank/DDBJ databases">
        <authorList>
            <person name="Meier V. D."/>
        </authorList>
    </citation>
    <scope>NUCLEOTIDE SEQUENCE</scope>
    <source>
        <strain evidence="3">AVDCRST_MAG94</strain>
    </source>
</reference>
<keyword evidence="1" id="KW-0812">Transmembrane</keyword>
<keyword evidence="1" id="KW-1133">Transmembrane helix</keyword>
<proteinExistence type="predicted"/>
<evidence type="ECO:0000256" key="1">
    <source>
        <dbReference type="SAM" id="Phobius"/>
    </source>
</evidence>
<organism evidence="3">
    <name type="scientific">uncultured Leptolyngbya sp</name>
    <dbReference type="NCBI Taxonomy" id="332963"/>
    <lineage>
        <taxon>Bacteria</taxon>
        <taxon>Bacillati</taxon>
        <taxon>Cyanobacteriota</taxon>
        <taxon>Cyanophyceae</taxon>
        <taxon>Leptolyngbyales</taxon>
        <taxon>Leptolyngbyaceae</taxon>
        <taxon>Leptolyngbya group</taxon>
        <taxon>Leptolyngbya</taxon>
        <taxon>environmental samples</taxon>
    </lineage>
</organism>
<feature type="signal peptide" evidence="2">
    <location>
        <begin position="1"/>
        <end position="30"/>
    </location>
</feature>
<name>A0A6J4PJZ7_9CYAN</name>
<accession>A0A6J4PJZ7</accession>
<gene>
    <name evidence="3" type="ORF">AVDCRST_MAG94-6640</name>
</gene>
<evidence type="ECO:0000313" key="3">
    <source>
        <dbReference type="EMBL" id="CAA9414972.1"/>
    </source>
</evidence>
<keyword evidence="2" id="KW-0732">Signal</keyword>
<protein>
    <submittedName>
        <fullName evidence="3">Uncharacterized protein</fullName>
    </submittedName>
</protein>